<gene>
    <name evidence="9" type="primary">ATTRANS_1</name>
    <name evidence="9" type="ORF">g.69387</name>
</gene>
<name>A0A1D1XNC8_9ARAE</name>
<feature type="transmembrane region" description="Helical" evidence="8">
    <location>
        <begin position="456"/>
        <end position="480"/>
    </location>
</feature>
<dbReference type="EMBL" id="GDJX01024042">
    <property type="protein sequence ID" value="JAT43894.1"/>
    <property type="molecule type" value="Transcribed_RNA"/>
</dbReference>
<dbReference type="NCBIfam" id="TIGR00445">
    <property type="entry name" value="mraY"/>
    <property type="match status" value="1"/>
</dbReference>
<dbReference type="InterPro" id="IPR000715">
    <property type="entry name" value="Glycosyl_transferase_4"/>
</dbReference>
<dbReference type="Pfam" id="PF00953">
    <property type="entry name" value="Glycos_transf_4"/>
    <property type="match status" value="1"/>
</dbReference>
<evidence type="ECO:0000256" key="7">
    <source>
        <dbReference type="SAM" id="MobiDB-lite"/>
    </source>
</evidence>
<evidence type="ECO:0000256" key="3">
    <source>
        <dbReference type="ARBA" id="ARBA00022679"/>
    </source>
</evidence>
<feature type="non-terminal residue" evidence="9">
    <location>
        <position position="1"/>
    </location>
</feature>
<feature type="transmembrane region" description="Helical" evidence="8">
    <location>
        <begin position="276"/>
        <end position="297"/>
    </location>
</feature>
<accession>A0A1D1XNC8</accession>
<keyword evidence="4 8" id="KW-0812">Transmembrane</keyword>
<evidence type="ECO:0000256" key="2">
    <source>
        <dbReference type="ARBA" id="ARBA00005583"/>
    </source>
</evidence>
<feature type="transmembrane region" description="Helical" evidence="8">
    <location>
        <begin position="382"/>
        <end position="402"/>
    </location>
</feature>
<feature type="transmembrane region" description="Helical" evidence="8">
    <location>
        <begin position="175"/>
        <end position="197"/>
    </location>
</feature>
<dbReference type="AlphaFoldDB" id="A0A1D1XNC8"/>
<feature type="region of interest" description="Disordered" evidence="7">
    <location>
        <begin position="1"/>
        <end position="44"/>
    </location>
</feature>
<comment type="similarity">
    <text evidence="2">Belongs to the glycosyltransferase 4 family. MraY subfamily.</text>
</comment>
<dbReference type="GO" id="GO:0005886">
    <property type="term" value="C:plasma membrane"/>
    <property type="evidence" value="ECO:0007669"/>
    <property type="project" value="TreeGrafter"/>
</dbReference>
<dbReference type="CDD" id="cd06852">
    <property type="entry name" value="GT_MraY"/>
    <property type="match status" value="1"/>
</dbReference>
<feature type="transmembrane region" description="Helical" evidence="8">
    <location>
        <begin position="209"/>
        <end position="231"/>
    </location>
</feature>
<dbReference type="HAMAP" id="MF_00038">
    <property type="entry name" value="MraY"/>
    <property type="match status" value="1"/>
</dbReference>
<dbReference type="GO" id="GO:0044038">
    <property type="term" value="P:cell wall macromolecule biosynthetic process"/>
    <property type="evidence" value="ECO:0007669"/>
    <property type="project" value="TreeGrafter"/>
</dbReference>
<evidence type="ECO:0000256" key="8">
    <source>
        <dbReference type="SAM" id="Phobius"/>
    </source>
</evidence>
<evidence type="ECO:0000256" key="4">
    <source>
        <dbReference type="ARBA" id="ARBA00022692"/>
    </source>
</evidence>
<organism evidence="9">
    <name type="scientific">Anthurium amnicola</name>
    <dbReference type="NCBI Taxonomy" id="1678845"/>
    <lineage>
        <taxon>Eukaryota</taxon>
        <taxon>Viridiplantae</taxon>
        <taxon>Streptophyta</taxon>
        <taxon>Embryophyta</taxon>
        <taxon>Tracheophyta</taxon>
        <taxon>Spermatophyta</taxon>
        <taxon>Magnoliopsida</taxon>
        <taxon>Liliopsida</taxon>
        <taxon>Araceae</taxon>
        <taxon>Pothoideae</taxon>
        <taxon>Potheae</taxon>
        <taxon>Anthurium</taxon>
    </lineage>
</organism>
<reference evidence="9" key="1">
    <citation type="submission" date="2015-07" db="EMBL/GenBank/DDBJ databases">
        <title>Transcriptome Assembly of Anthurium amnicola.</title>
        <authorList>
            <person name="Suzuki J."/>
        </authorList>
    </citation>
    <scope>NUCLEOTIDE SEQUENCE</scope>
</reference>
<evidence type="ECO:0000256" key="5">
    <source>
        <dbReference type="ARBA" id="ARBA00022989"/>
    </source>
</evidence>
<protein>
    <submittedName>
        <fullName evidence="9">Phospho-N-acetylmuramoyl-pentapeptide-transferase</fullName>
    </submittedName>
</protein>
<keyword evidence="5 8" id="KW-1133">Transmembrane helix</keyword>
<feature type="transmembrane region" description="Helical" evidence="8">
    <location>
        <begin position="513"/>
        <end position="533"/>
    </location>
</feature>
<dbReference type="PANTHER" id="PTHR22926:SF5">
    <property type="entry name" value="PHOSPHO-N-ACETYLMURAMOYL-PENTAPEPTIDE-TRANSFERASE HOMOLOG"/>
    <property type="match status" value="1"/>
</dbReference>
<comment type="subcellular location">
    <subcellularLocation>
        <location evidence="1">Membrane</location>
        <topology evidence="1">Multi-pass membrane protein</topology>
    </subcellularLocation>
</comment>
<proteinExistence type="inferred from homology"/>
<dbReference type="GO" id="GO:0008963">
    <property type="term" value="F:phospho-N-acetylmuramoyl-pentapeptide-transferase activity"/>
    <property type="evidence" value="ECO:0007669"/>
    <property type="project" value="InterPro"/>
</dbReference>
<keyword evidence="3 9" id="KW-0808">Transferase</keyword>
<evidence type="ECO:0000256" key="1">
    <source>
        <dbReference type="ARBA" id="ARBA00004141"/>
    </source>
</evidence>
<feature type="transmembrane region" description="Helical" evidence="8">
    <location>
        <begin position="309"/>
        <end position="331"/>
    </location>
</feature>
<feature type="transmembrane region" description="Helical" evidence="8">
    <location>
        <begin position="351"/>
        <end position="370"/>
    </location>
</feature>
<keyword evidence="6 8" id="KW-0472">Membrane</keyword>
<feature type="transmembrane region" description="Helical" evidence="8">
    <location>
        <begin position="408"/>
        <end position="425"/>
    </location>
</feature>
<sequence length="536" mass="57613">NEQFSCPLPSRSPPPMSSLLSPSPSLPSRPFPADHSRAPSAPASSSSSSCAYASILTFQRPPPLVKLGGPRFRRRRCDRGHSSSFPIAAAIDDDFGLVPPLLDESNGSVGGTSYIMSSSEGEESDTELMVNPNGDVDLPTSKDRRDTPEAALTDAAHRIATLRTGRWRKGIQPGVWLNLGLLAFLAVFLLLVDWWSWRIVRLPLEPFYLIRPCFISAALAAFAGHLYVPLVRSVRIHQVLRKEGPGMHSSKRGTATMGGLFFIPVGILVAEAIVGFSSLEVLAAGAVTFAFLAIGLLDDVSSVIKNHNYGLPGWIKFMLQVAVGTCFSLWFCFTEISSRYNMKFLVQLPQPLGLVNLGKLYLVLTAFCFVSMGNGVNLTDGLDGLAGGTSALAFIGMSVAVLPINPELSVFGASMAGACVGFLFHNGYKASVFMGDTGSLALGGALAAMASCTGMFFPLFICSGIFVLEVLSVIVQICYYRTTKRMFGTGHRLLRMAPFHHHFEFCGFQEPSIVAIFYILSSALSLLAGYVGLISA</sequence>
<evidence type="ECO:0000256" key="6">
    <source>
        <dbReference type="ARBA" id="ARBA00023136"/>
    </source>
</evidence>
<dbReference type="InterPro" id="IPR018480">
    <property type="entry name" value="PNAcMuramoyl-5peptid_Trfase_CS"/>
</dbReference>
<dbReference type="PANTHER" id="PTHR22926">
    <property type="entry name" value="PHOSPHO-N-ACETYLMURAMOYL-PENTAPEPTIDE-TRANSFERASE"/>
    <property type="match status" value="1"/>
</dbReference>
<dbReference type="PROSITE" id="PS01348">
    <property type="entry name" value="MRAY_2"/>
    <property type="match status" value="1"/>
</dbReference>
<dbReference type="GO" id="GO:0071555">
    <property type="term" value="P:cell wall organization"/>
    <property type="evidence" value="ECO:0007669"/>
    <property type="project" value="TreeGrafter"/>
</dbReference>
<dbReference type="InterPro" id="IPR003524">
    <property type="entry name" value="PNAcMuramoyl-5peptid_Trfase"/>
</dbReference>
<evidence type="ECO:0000313" key="9">
    <source>
        <dbReference type="EMBL" id="JAT43894.1"/>
    </source>
</evidence>